<dbReference type="Proteomes" id="UP001642540">
    <property type="component" value="Unassembled WGS sequence"/>
</dbReference>
<evidence type="ECO:0008006" key="4">
    <source>
        <dbReference type="Google" id="ProtNLM"/>
    </source>
</evidence>
<reference evidence="2 3" key="1">
    <citation type="submission" date="2024-08" db="EMBL/GenBank/DDBJ databases">
        <authorList>
            <person name="Cucini C."/>
            <person name="Frati F."/>
        </authorList>
    </citation>
    <scope>NUCLEOTIDE SEQUENCE [LARGE SCALE GENOMIC DNA]</scope>
</reference>
<keyword evidence="1" id="KW-0812">Transmembrane</keyword>
<keyword evidence="3" id="KW-1185">Reference proteome</keyword>
<evidence type="ECO:0000256" key="1">
    <source>
        <dbReference type="SAM" id="Phobius"/>
    </source>
</evidence>
<keyword evidence="1" id="KW-1133">Transmembrane helix</keyword>
<organism evidence="2 3">
    <name type="scientific">Orchesella dallaii</name>
    <dbReference type="NCBI Taxonomy" id="48710"/>
    <lineage>
        <taxon>Eukaryota</taxon>
        <taxon>Metazoa</taxon>
        <taxon>Ecdysozoa</taxon>
        <taxon>Arthropoda</taxon>
        <taxon>Hexapoda</taxon>
        <taxon>Collembola</taxon>
        <taxon>Entomobryomorpha</taxon>
        <taxon>Entomobryoidea</taxon>
        <taxon>Orchesellidae</taxon>
        <taxon>Orchesellinae</taxon>
        <taxon>Orchesella</taxon>
    </lineage>
</organism>
<accession>A0ABP1S8Z6</accession>
<feature type="transmembrane region" description="Helical" evidence="1">
    <location>
        <begin position="65"/>
        <end position="87"/>
    </location>
</feature>
<name>A0ABP1S8Z6_9HEXA</name>
<gene>
    <name evidence="2" type="ORF">ODALV1_LOCUS30957</name>
</gene>
<evidence type="ECO:0000313" key="3">
    <source>
        <dbReference type="Proteomes" id="UP001642540"/>
    </source>
</evidence>
<comment type="caution">
    <text evidence="2">The sequence shown here is derived from an EMBL/GenBank/DDBJ whole genome shotgun (WGS) entry which is preliminary data.</text>
</comment>
<keyword evidence="1" id="KW-0472">Membrane</keyword>
<dbReference type="EMBL" id="CAXLJM020000164">
    <property type="protein sequence ID" value="CAL8146856.1"/>
    <property type="molecule type" value="Genomic_DNA"/>
</dbReference>
<sequence>MLASALNILIGNFSMKYMLICYQREIARIRNKGHANKKELLDAVKSYREIQIISNLFNDTHKKSFILVFIAGTSLCVVIASYCLITQFASMDLAALVAFCICLLIPTIVILICFRFSARVFAECATTLVKHKGMSLVTALEKAPGSVALIQKYWKSFAIVKVKFFSDNFFEGETPLVLYQFAIDMAIDLILIGN</sequence>
<evidence type="ECO:0000313" key="2">
    <source>
        <dbReference type="EMBL" id="CAL8146856.1"/>
    </source>
</evidence>
<proteinExistence type="predicted"/>
<protein>
    <recommendedName>
        <fullName evidence="4">ABC transmembrane type-1 domain-containing protein</fullName>
    </recommendedName>
</protein>
<feature type="transmembrane region" description="Helical" evidence="1">
    <location>
        <begin position="93"/>
        <end position="114"/>
    </location>
</feature>